<name>A0A9X1VBW1_9BACL</name>
<accession>A0A9X1VBW1</accession>
<comment type="caution">
    <text evidence="3">The sequence shown here is derived from an EMBL/GenBank/DDBJ whole genome shotgun (WGS) entry which is preliminary data.</text>
</comment>
<feature type="transmembrane region" description="Helical" evidence="1">
    <location>
        <begin position="34"/>
        <end position="59"/>
    </location>
</feature>
<dbReference type="GO" id="GO:0016491">
    <property type="term" value="F:oxidoreductase activity"/>
    <property type="evidence" value="ECO:0007669"/>
    <property type="project" value="InterPro"/>
</dbReference>
<reference evidence="3" key="1">
    <citation type="submission" date="2022-03" db="EMBL/GenBank/DDBJ databases">
        <title>Draft Genome Sequence of Firmicute Strain S0AB, a Heterotrophic Iron/Sulfur-Oxidizing Extreme Acidophile.</title>
        <authorList>
            <person name="Vergara E."/>
            <person name="Pakostova E."/>
            <person name="Johnson D.B."/>
            <person name="Holmes D.S."/>
        </authorList>
    </citation>
    <scope>NUCLEOTIDE SEQUENCE</scope>
    <source>
        <strain evidence="3">S0AB</strain>
    </source>
</reference>
<organism evidence="3 4">
    <name type="scientific">Sulfoacidibacillus ferrooxidans</name>
    <dbReference type="NCBI Taxonomy" id="2005001"/>
    <lineage>
        <taxon>Bacteria</taxon>
        <taxon>Bacillati</taxon>
        <taxon>Bacillota</taxon>
        <taxon>Bacilli</taxon>
        <taxon>Bacillales</taxon>
        <taxon>Alicyclobacillaceae</taxon>
        <taxon>Sulfoacidibacillus</taxon>
    </lineage>
</organism>
<protein>
    <submittedName>
        <fullName evidence="3">Menaquinol-cytochrome c reductase cytochrome b subunit</fullName>
    </submittedName>
</protein>
<feature type="transmembrane region" description="Helical" evidence="1">
    <location>
        <begin position="110"/>
        <end position="128"/>
    </location>
</feature>
<dbReference type="Pfam" id="PF13631">
    <property type="entry name" value="Cytochrom_B_N_2"/>
    <property type="match status" value="1"/>
</dbReference>
<dbReference type="EMBL" id="JALBUF010000035">
    <property type="protein sequence ID" value="MCI0184905.1"/>
    <property type="molecule type" value="Genomic_DNA"/>
</dbReference>
<gene>
    <name evidence="3" type="primary">qcrB_4</name>
    <name evidence="3" type="ORF">MM817_03202</name>
</gene>
<dbReference type="AlphaFoldDB" id="A0A9X1VBW1"/>
<dbReference type="Gene3D" id="1.20.810.10">
    <property type="entry name" value="Cytochrome Bc1 Complex, Chain C"/>
    <property type="match status" value="1"/>
</dbReference>
<proteinExistence type="predicted"/>
<feature type="transmembrane region" description="Helical" evidence="1">
    <location>
        <begin position="79"/>
        <end position="98"/>
    </location>
</feature>
<evidence type="ECO:0000313" key="3">
    <source>
        <dbReference type="EMBL" id="MCI0184905.1"/>
    </source>
</evidence>
<evidence type="ECO:0000259" key="2">
    <source>
        <dbReference type="PROSITE" id="PS51002"/>
    </source>
</evidence>
<dbReference type="InterPro" id="IPR027387">
    <property type="entry name" value="Cytb/b6-like_sf"/>
</dbReference>
<keyword evidence="1" id="KW-0812">Transmembrane</keyword>
<keyword evidence="1" id="KW-0472">Membrane</keyword>
<dbReference type="Proteomes" id="UP001139263">
    <property type="component" value="Unassembled WGS sequence"/>
</dbReference>
<dbReference type="SUPFAM" id="SSF81342">
    <property type="entry name" value="Transmembrane di-heme cytochromes"/>
    <property type="match status" value="1"/>
</dbReference>
<feature type="transmembrane region" description="Helical" evidence="1">
    <location>
        <begin position="164"/>
        <end position="186"/>
    </location>
</feature>
<dbReference type="PROSITE" id="PS51002">
    <property type="entry name" value="CYTB_NTER"/>
    <property type="match status" value="1"/>
</dbReference>
<evidence type="ECO:0000256" key="1">
    <source>
        <dbReference type="SAM" id="Phobius"/>
    </source>
</evidence>
<dbReference type="InterPro" id="IPR005797">
    <property type="entry name" value="Cyt_b/b6_N"/>
</dbReference>
<dbReference type="GO" id="GO:0022904">
    <property type="term" value="P:respiratory electron transport chain"/>
    <property type="evidence" value="ECO:0007669"/>
    <property type="project" value="InterPro"/>
</dbReference>
<dbReference type="InterPro" id="IPR016174">
    <property type="entry name" value="Di-haem_cyt_TM"/>
</dbReference>
<feature type="domain" description="Cytochrome b/b6 N-terminal region profile" evidence="2">
    <location>
        <begin position="9"/>
        <end position="195"/>
    </location>
</feature>
<keyword evidence="4" id="KW-1185">Reference proteome</keyword>
<dbReference type="RefSeq" id="WP_241716950.1">
    <property type="nucleotide sequence ID" value="NZ_JALBUF010000035.1"/>
</dbReference>
<sequence length="203" mass="23452">MSKNWTRSTREWINRTIPMEHLLPDTMPKYVHSYVYLFGILTLAAFVWLIITGCVLVIFGPDWWHVSPVGHFFNSMHFWSVQAFFFFMVLHLWAQYLMSAWRGGRHFTWIGGWLLFLVSILGAFTGYLSQNNFDSQWIAVQGKDAINSTGLGGFANLLNFGQMYGLHIFLIPLAIFVLIAVHLFLVRKHGVVEPLPLREEEAD</sequence>
<dbReference type="PANTHER" id="PTHR19271">
    <property type="entry name" value="CYTOCHROME B"/>
    <property type="match status" value="1"/>
</dbReference>
<dbReference type="GO" id="GO:0009055">
    <property type="term" value="F:electron transfer activity"/>
    <property type="evidence" value="ECO:0007669"/>
    <property type="project" value="InterPro"/>
</dbReference>
<dbReference type="PANTHER" id="PTHR19271:SF16">
    <property type="entry name" value="CYTOCHROME B"/>
    <property type="match status" value="1"/>
</dbReference>
<evidence type="ECO:0000313" key="4">
    <source>
        <dbReference type="Proteomes" id="UP001139263"/>
    </source>
</evidence>
<dbReference type="GO" id="GO:0016020">
    <property type="term" value="C:membrane"/>
    <property type="evidence" value="ECO:0007669"/>
    <property type="project" value="InterPro"/>
</dbReference>
<keyword evidence="1" id="KW-1133">Transmembrane helix</keyword>